<name>A0A5D4HBI2_9SPHI</name>
<dbReference type="EMBL" id="VTAV01000001">
    <property type="protein sequence ID" value="TYR37924.1"/>
    <property type="molecule type" value="Genomic_DNA"/>
</dbReference>
<dbReference type="InterPro" id="IPR032183">
    <property type="entry name" value="PKD-like"/>
</dbReference>
<organism evidence="1 2">
    <name type="scientific">Sphingobacterium phlebotomi</name>
    <dbReference type="NCBI Taxonomy" id="2605433"/>
    <lineage>
        <taxon>Bacteria</taxon>
        <taxon>Pseudomonadati</taxon>
        <taxon>Bacteroidota</taxon>
        <taxon>Sphingobacteriia</taxon>
        <taxon>Sphingobacteriales</taxon>
        <taxon>Sphingobacteriaceae</taxon>
        <taxon>Sphingobacterium</taxon>
    </lineage>
</organism>
<comment type="caution">
    <text evidence="1">The sequence shown here is derived from an EMBL/GenBank/DDBJ whole genome shotgun (WGS) entry which is preliminary data.</text>
</comment>
<keyword evidence="2" id="KW-1185">Reference proteome</keyword>
<reference evidence="1 2" key="1">
    <citation type="submission" date="2019-08" db="EMBL/GenBank/DDBJ databases">
        <title>Phlebobacter frassis gen. nov. sp. nov., a new member of family Sphingobacteriaceae isolated from sand fly rearing media.</title>
        <authorList>
            <person name="Kakumanu M.L."/>
            <person name="Marayati B.F."/>
            <person name="Wada-Katsumata A."/>
            <person name="Wasserberg G."/>
            <person name="Schal C."/>
            <person name="Apperson C.S."/>
            <person name="Ponnusamy L."/>
        </authorList>
    </citation>
    <scope>NUCLEOTIDE SEQUENCE [LARGE SCALE GENOMIC DNA]</scope>
    <source>
        <strain evidence="1 2">SSI9</strain>
    </source>
</reference>
<dbReference type="PROSITE" id="PS51257">
    <property type="entry name" value="PROKAR_LIPOPROTEIN"/>
    <property type="match status" value="1"/>
</dbReference>
<dbReference type="Proteomes" id="UP000322362">
    <property type="component" value="Unassembled WGS sequence"/>
</dbReference>
<sequence length="514" mass="57382">MKIYHYSIGLLCLLIVFACSKDLGNYDYHEINELEIQEVEEHYILRTGVDTLRITPLLNPTIDESDPSRYHHLWILRLGTSNFDTIAWEKDLTYPVSLAANSYNLFYRVLDKETGVTWVANTELQVSTAYSKGLLLIGENEAGFAEAEMLSMLGDTVHITQILAKTELPPLSGPISFFHTGGSAAYRRLWAMTASGSYFLDLNTMAATTNNSLQPYVFISEDIDPETLHPVVVAPQIRTAAGAIGSVLYRALVTIGGDVFAAAPVLLGGDYYNNPVNRVAAAPDVRIPAAPYLCYPIGSMNNIMWYDTLNERFLNFSGIAIATTSTVLRDNEGDPFPWNQPAGRTLVYAENTRNTDGNSTNGNSFAIMKDSDHTCHIYKFYANGTNPAKRAAYTVKPIATDFAQADCYAFSSQRSVVFYSVGNTLYAYDYNPGFEKIYTFPEIGNDEITMLKFDTQIDHLTNSLYIATYNTESKGTLRRFLLGLNPNVVELQLQENSTWIDLLKVKNINWRAVD</sequence>
<protein>
    <recommendedName>
        <fullName evidence="3">PKD family protein</fullName>
    </recommendedName>
</protein>
<evidence type="ECO:0008006" key="3">
    <source>
        <dbReference type="Google" id="ProtNLM"/>
    </source>
</evidence>
<proteinExistence type="predicted"/>
<dbReference type="Pfam" id="PF16407">
    <property type="entry name" value="PKD_2"/>
    <property type="match status" value="1"/>
</dbReference>
<evidence type="ECO:0000313" key="2">
    <source>
        <dbReference type="Proteomes" id="UP000322362"/>
    </source>
</evidence>
<gene>
    <name evidence="1" type="ORF">FXV77_01165</name>
</gene>
<dbReference type="AlphaFoldDB" id="A0A5D4HBI2"/>
<accession>A0A5D4HBI2</accession>
<evidence type="ECO:0000313" key="1">
    <source>
        <dbReference type="EMBL" id="TYR37924.1"/>
    </source>
</evidence>
<dbReference type="RefSeq" id="WP_148917389.1">
    <property type="nucleotide sequence ID" value="NZ_VTAV01000001.1"/>
</dbReference>